<dbReference type="OrthoDB" id="9794580at2"/>
<dbReference type="Pfam" id="PF11611">
    <property type="entry name" value="DUF4352"/>
    <property type="match status" value="1"/>
</dbReference>
<evidence type="ECO:0000256" key="2">
    <source>
        <dbReference type="SAM" id="SignalP"/>
    </source>
</evidence>
<sequence>MKKKVLFSALLTCGMLLSACSLETDTGSKVGEENGKEVKTEKPAEKKEQVKKVFNVGDKVKLGNAVITVTKVETSKGVEFDTPKKGNIFEIVHIKIENNGKENIDYNPFYFQLKNSNGQISDTTITTVDQDTALQSGELASGGKVEGTVTFEAPENDKKLQLIYQPNMFIENQTVTINLQ</sequence>
<keyword evidence="5" id="KW-1185">Reference proteome</keyword>
<organism evidence="4 5">
    <name type="scientific">Heyndrickxia camelliae</name>
    <dbReference type="NCBI Taxonomy" id="1707093"/>
    <lineage>
        <taxon>Bacteria</taxon>
        <taxon>Bacillati</taxon>
        <taxon>Bacillota</taxon>
        <taxon>Bacilli</taxon>
        <taxon>Bacillales</taxon>
        <taxon>Bacillaceae</taxon>
        <taxon>Heyndrickxia</taxon>
    </lineage>
</organism>
<dbReference type="RefSeq" id="WP_101356816.1">
    <property type="nucleotide sequence ID" value="NZ_PIQO01000047.1"/>
</dbReference>
<dbReference type="AlphaFoldDB" id="A0A2N3LCX1"/>
<dbReference type="InterPro" id="IPR029050">
    <property type="entry name" value="Immunoprotect_excell_Ig-like"/>
</dbReference>
<feature type="signal peptide" evidence="2">
    <location>
        <begin position="1"/>
        <end position="23"/>
    </location>
</feature>
<dbReference type="Gene3D" id="2.60.40.1240">
    <property type="match status" value="1"/>
</dbReference>
<dbReference type="EMBL" id="PIQO01000047">
    <property type="protein sequence ID" value="PKR82413.1"/>
    <property type="molecule type" value="Genomic_DNA"/>
</dbReference>
<name>A0A2N3LCX1_9BACI</name>
<feature type="chain" id="PRO_5038816858" evidence="2">
    <location>
        <begin position="24"/>
        <end position="180"/>
    </location>
</feature>
<evidence type="ECO:0000313" key="5">
    <source>
        <dbReference type="Proteomes" id="UP000233440"/>
    </source>
</evidence>
<evidence type="ECO:0000256" key="1">
    <source>
        <dbReference type="ARBA" id="ARBA00022729"/>
    </source>
</evidence>
<evidence type="ECO:0000259" key="3">
    <source>
        <dbReference type="Pfam" id="PF11611"/>
    </source>
</evidence>
<evidence type="ECO:0000313" key="4">
    <source>
        <dbReference type="EMBL" id="PKR82413.1"/>
    </source>
</evidence>
<gene>
    <name evidence="4" type="ORF">CWO92_24665</name>
</gene>
<proteinExistence type="predicted"/>
<dbReference type="InterPro" id="IPR029051">
    <property type="entry name" value="DUF4352"/>
</dbReference>
<feature type="domain" description="DUF4352" evidence="3">
    <location>
        <begin position="54"/>
        <end position="171"/>
    </location>
</feature>
<accession>A0A2N3LCX1</accession>
<reference evidence="4 5" key="1">
    <citation type="submission" date="2017-11" db="EMBL/GenBank/DDBJ databases">
        <title>Bacillus camelliae sp. nov., isolated from pu'er tea.</title>
        <authorList>
            <person name="Niu L."/>
        </authorList>
    </citation>
    <scope>NUCLEOTIDE SEQUENCE [LARGE SCALE GENOMIC DNA]</scope>
    <source>
        <strain evidence="4 5">7578-1</strain>
    </source>
</reference>
<protein>
    <submittedName>
        <fullName evidence="4">DUF4352 domain-containing protein</fullName>
    </submittedName>
</protein>
<dbReference type="Proteomes" id="UP000233440">
    <property type="component" value="Unassembled WGS sequence"/>
</dbReference>
<keyword evidence="1 2" id="KW-0732">Signal</keyword>
<dbReference type="PROSITE" id="PS51257">
    <property type="entry name" value="PROKAR_LIPOPROTEIN"/>
    <property type="match status" value="1"/>
</dbReference>
<comment type="caution">
    <text evidence="4">The sequence shown here is derived from an EMBL/GenBank/DDBJ whole genome shotgun (WGS) entry which is preliminary data.</text>
</comment>